<keyword evidence="2" id="KW-0784">Thiamine biosynthesis</keyword>
<evidence type="ECO:0000256" key="2">
    <source>
        <dbReference type="ARBA" id="ARBA00022977"/>
    </source>
</evidence>
<dbReference type="AlphaFoldDB" id="D0KYX7"/>
<dbReference type="EMBL" id="CP001801">
    <property type="protein sequence ID" value="ACX95650.1"/>
    <property type="molecule type" value="Genomic_DNA"/>
</dbReference>
<dbReference type="SUPFAM" id="SSF51905">
    <property type="entry name" value="FAD/NAD(P)-binding domain"/>
    <property type="match status" value="1"/>
</dbReference>
<dbReference type="InterPro" id="IPR006076">
    <property type="entry name" value="FAD-dep_OxRdtase"/>
</dbReference>
<dbReference type="UniPathway" id="UPA00060"/>
<protein>
    <submittedName>
        <fullName evidence="5">Glycine oxidase ThiO</fullName>
    </submittedName>
</protein>
<dbReference type="KEGG" id="hna:Hneap_0801"/>
<proteinExistence type="predicted"/>
<dbReference type="Proteomes" id="UP000009102">
    <property type="component" value="Chromosome"/>
</dbReference>
<keyword evidence="3" id="KW-0560">Oxidoreductase</keyword>
<evidence type="ECO:0000313" key="5">
    <source>
        <dbReference type="EMBL" id="ACX95650.1"/>
    </source>
</evidence>
<dbReference type="RefSeq" id="WP_012823686.1">
    <property type="nucleotide sequence ID" value="NC_013422.1"/>
</dbReference>
<evidence type="ECO:0000259" key="4">
    <source>
        <dbReference type="Pfam" id="PF01266"/>
    </source>
</evidence>
<dbReference type="InterPro" id="IPR036188">
    <property type="entry name" value="FAD/NAD-bd_sf"/>
</dbReference>
<dbReference type="Gene3D" id="3.30.9.10">
    <property type="entry name" value="D-Amino Acid Oxidase, subunit A, domain 2"/>
    <property type="match status" value="1"/>
</dbReference>
<dbReference type="GO" id="GO:0050660">
    <property type="term" value="F:flavin adenine dinucleotide binding"/>
    <property type="evidence" value="ECO:0007669"/>
    <property type="project" value="InterPro"/>
</dbReference>
<dbReference type="GO" id="GO:0005737">
    <property type="term" value="C:cytoplasm"/>
    <property type="evidence" value="ECO:0007669"/>
    <property type="project" value="TreeGrafter"/>
</dbReference>
<dbReference type="GO" id="GO:0009228">
    <property type="term" value="P:thiamine biosynthetic process"/>
    <property type="evidence" value="ECO:0007669"/>
    <property type="project" value="UniProtKB-KW"/>
</dbReference>
<dbReference type="STRING" id="555778.Hneap_0801"/>
<dbReference type="GO" id="GO:0009229">
    <property type="term" value="P:thiamine diphosphate biosynthetic process"/>
    <property type="evidence" value="ECO:0007669"/>
    <property type="project" value="UniProtKB-UniPathway"/>
</dbReference>
<name>D0KYX7_HALNC</name>
<evidence type="ECO:0000256" key="3">
    <source>
        <dbReference type="ARBA" id="ARBA00023002"/>
    </source>
</evidence>
<dbReference type="HOGENOM" id="CLU_007884_4_5_6"/>
<feature type="domain" description="FAD dependent oxidoreductase" evidence="4">
    <location>
        <begin position="5"/>
        <end position="348"/>
    </location>
</feature>
<sequence length="367" mass="39961">MSQTDCIIVGSGVAGLSSALRLAKAGWRVTVLEREEIGREASWAGGGILCPLYGWRYPESVMRLAAAGMAQYRGFTQELSANGHTDPELFTSGMLILDAGSTPAEQSNASNWATHYGIPHQWQDANQHFPHLPKEPALWLPEIETVRNPRLMRALVESVREAGVDIRAHTPVHGLVQDAHRVTGVHTEQGELLAEHVLITAGAWSGQLVPDPLIPGLNPADIFPVRGQMIRFDAAMHTGLSTILMDEGVYLIPRKDGSVVVGSTVEHVGFDKHTTDDAMNRLHRKAVELWPNLAHAPVAQQWSGLRPGTRDEIPYIGAHPDIAGLFVSTGFYRNGLAMAPAAAELITDVMLGRPTPSNLSDYRIDRP</sequence>
<dbReference type="NCBIfam" id="TIGR02352">
    <property type="entry name" value="thiamin_ThiO"/>
    <property type="match status" value="1"/>
</dbReference>
<reference evidence="5 6" key="1">
    <citation type="submission" date="2009-10" db="EMBL/GenBank/DDBJ databases">
        <title>Complete sequence of Halothiobacillus neapolitanus c2.</title>
        <authorList>
            <consortium name="US DOE Joint Genome Institute"/>
            <person name="Lucas S."/>
            <person name="Copeland A."/>
            <person name="Lapidus A."/>
            <person name="Glavina del Rio T."/>
            <person name="Tice H."/>
            <person name="Bruce D."/>
            <person name="Goodwin L."/>
            <person name="Pitluck S."/>
            <person name="Davenport K."/>
            <person name="Brettin T."/>
            <person name="Detter J.C."/>
            <person name="Han C."/>
            <person name="Tapia R."/>
            <person name="Larimer F."/>
            <person name="Land M."/>
            <person name="Hauser L."/>
            <person name="Kyrpides N."/>
            <person name="Mikhailova N."/>
            <person name="Kerfeld C."/>
            <person name="Cannon G."/>
            <person name="Heinhort S."/>
        </authorList>
    </citation>
    <scope>NUCLEOTIDE SEQUENCE [LARGE SCALE GENOMIC DNA]</scope>
    <source>
        <strain evidence="6">ATCC 23641 / c2</strain>
    </source>
</reference>
<dbReference type="Pfam" id="PF01266">
    <property type="entry name" value="DAO"/>
    <property type="match status" value="1"/>
</dbReference>
<accession>D0KYX7</accession>
<dbReference type="PANTHER" id="PTHR13847:SF289">
    <property type="entry name" value="GLYCINE OXIDASE"/>
    <property type="match status" value="1"/>
</dbReference>
<dbReference type="eggNOG" id="COG0665">
    <property type="taxonomic scope" value="Bacteria"/>
</dbReference>
<gene>
    <name evidence="5" type="ordered locus">Hneap_0801</name>
</gene>
<comment type="pathway">
    <text evidence="1">Cofactor biosynthesis; thiamine diphosphate biosynthesis.</text>
</comment>
<dbReference type="PANTHER" id="PTHR13847">
    <property type="entry name" value="SARCOSINE DEHYDROGENASE-RELATED"/>
    <property type="match status" value="1"/>
</dbReference>
<dbReference type="SUPFAM" id="SSF54373">
    <property type="entry name" value="FAD-linked reductases, C-terminal domain"/>
    <property type="match status" value="1"/>
</dbReference>
<keyword evidence="6" id="KW-1185">Reference proteome</keyword>
<dbReference type="Gene3D" id="3.50.50.60">
    <property type="entry name" value="FAD/NAD(P)-binding domain"/>
    <property type="match status" value="1"/>
</dbReference>
<dbReference type="OrthoDB" id="9805337at2"/>
<dbReference type="InterPro" id="IPR012727">
    <property type="entry name" value="Gly_oxidase_ThiO"/>
</dbReference>
<evidence type="ECO:0000313" key="6">
    <source>
        <dbReference type="Proteomes" id="UP000009102"/>
    </source>
</evidence>
<dbReference type="GO" id="GO:0016491">
    <property type="term" value="F:oxidoreductase activity"/>
    <property type="evidence" value="ECO:0007669"/>
    <property type="project" value="UniProtKB-KW"/>
</dbReference>
<evidence type="ECO:0000256" key="1">
    <source>
        <dbReference type="ARBA" id="ARBA00004948"/>
    </source>
</evidence>
<organism evidence="5 6">
    <name type="scientific">Halothiobacillus neapolitanus (strain ATCC 23641 / DSM 15147 / CIP 104769 / NCIMB 8539 / c2)</name>
    <name type="common">Thiobacillus neapolitanus</name>
    <dbReference type="NCBI Taxonomy" id="555778"/>
    <lineage>
        <taxon>Bacteria</taxon>
        <taxon>Pseudomonadati</taxon>
        <taxon>Pseudomonadota</taxon>
        <taxon>Gammaproteobacteria</taxon>
        <taxon>Chromatiales</taxon>
        <taxon>Halothiobacillaceae</taxon>
        <taxon>Halothiobacillus</taxon>
    </lineage>
</organism>